<dbReference type="PANTHER" id="PTHR39624">
    <property type="entry name" value="PROTEIN INVOLVED IN RIMO-MEDIATED BETA-METHYLTHIOLATION OF RIBOSOMAL PROTEIN S12 YCAO"/>
    <property type="match status" value="1"/>
</dbReference>
<accession>A0ABX8TKH6</accession>
<organism evidence="1 2">
    <name type="scientific">Brevundimonas nasdae</name>
    <dbReference type="NCBI Taxonomy" id="172043"/>
    <lineage>
        <taxon>Bacteria</taxon>
        <taxon>Pseudomonadati</taxon>
        <taxon>Pseudomonadota</taxon>
        <taxon>Alphaproteobacteria</taxon>
        <taxon>Caulobacterales</taxon>
        <taxon>Caulobacteraceae</taxon>
        <taxon>Brevundimonas</taxon>
    </lineage>
</organism>
<dbReference type="GeneID" id="94375043"/>
<dbReference type="PANTHER" id="PTHR39624:SF2">
    <property type="entry name" value="OSMC-LIKE PROTEIN"/>
    <property type="match status" value="1"/>
</dbReference>
<proteinExistence type="predicted"/>
<evidence type="ECO:0000313" key="2">
    <source>
        <dbReference type="Proteomes" id="UP000824334"/>
    </source>
</evidence>
<keyword evidence="2" id="KW-1185">Reference proteome</keyword>
<dbReference type="InterPro" id="IPR003718">
    <property type="entry name" value="OsmC/Ohr_fam"/>
</dbReference>
<evidence type="ECO:0000313" key="1">
    <source>
        <dbReference type="EMBL" id="QYC11731.1"/>
    </source>
</evidence>
<dbReference type="Pfam" id="PF02566">
    <property type="entry name" value="OsmC"/>
    <property type="match status" value="1"/>
</dbReference>
<sequence length="133" mass="14184">MALATAHIGATRYVTRIATGGDLQHSFTADEPERLGGQDAGPAPFDLLVSALGACTAITLKMYADKKEWPLEALEVRLEYRGGEQPPRIDRVLVPSGPLSDEQKARLADVAERTPVTLAIKNGVSIQTTLSAS</sequence>
<dbReference type="Proteomes" id="UP000824334">
    <property type="component" value="Chromosome"/>
</dbReference>
<gene>
    <name evidence="1" type="ORF">KWG56_07190</name>
</gene>
<protein>
    <submittedName>
        <fullName evidence="1">OsmC family protein</fullName>
    </submittedName>
</protein>
<reference evidence="1 2" key="1">
    <citation type="submission" date="2021-07" db="EMBL/GenBank/DDBJ databases">
        <title>Isolation and characterization of bacteria from a gold mining with a capacity of golden bioaccumulation.</title>
        <authorList>
            <person name="Yang X.J."/>
        </authorList>
    </citation>
    <scope>NUCLEOTIDE SEQUENCE [LARGE SCALE GENOMIC DNA]</scope>
    <source>
        <strain evidence="1 2">Au29</strain>
    </source>
</reference>
<dbReference type="RefSeq" id="WP_219354260.1">
    <property type="nucleotide sequence ID" value="NZ_CP080034.1"/>
</dbReference>
<dbReference type="EMBL" id="CP080034">
    <property type="protein sequence ID" value="QYC11731.1"/>
    <property type="molecule type" value="Genomic_DNA"/>
</dbReference>
<name>A0ABX8TKH6_9CAUL</name>